<evidence type="ECO:0000313" key="3">
    <source>
        <dbReference type="WBParaSite" id="jg24587"/>
    </source>
</evidence>
<dbReference type="AlphaFoldDB" id="A0A915DX29"/>
<keyword evidence="2" id="KW-1185">Reference proteome</keyword>
<feature type="compositionally biased region" description="Acidic residues" evidence="1">
    <location>
        <begin position="90"/>
        <end position="105"/>
    </location>
</feature>
<feature type="region of interest" description="Disordered" evidence="1">
    <location>
        <begin position="138"/>
        <end position="288"/>
    </location>
</feature>
<name>A0A915DX29_9BILA</name>
<protein>
    <submittedName>
        <fullName evidence="3">Natural killer-tumor recognition protein</fullName>
    </submittedName>
</protein>
<sequence length="288" mass="31782">MAIESESKFSLLKEISGEDPLSIEKSSDLAKPKAVIKEEATVDKPKNLSFQRSVHVKALDETITAENLELGNGEVTDETHDSAEVKSEEGENADADKEEDEDDLEKPEAPQEPHFNVRTAGEGCTKRIKHKLEKLVLIQKEDAEGNLPEVKKSSSKDKKAGKGGKRNQNVKVISADFFYQNEKKGAVRARNEQNDIGDVVPPTDDSNWRGRDEGGTSLKPPVDDDNWRGRDEGGSAVRPPAEDGNWRGRNEGDSGVKLPADDGNWRGRGPKQQEEKEDADMNPKTNEV</sequence>
<feature type="region of interest" description="Disordered" evidence="1">
    <location>
        <begin position="66"/>
        <end position="122"/>
    </location>
</feature>
<feature type="compositionally biased region" description="Basic and acidic residues" evidence="1">
    <location>
        <begin position="77"/>
        <end position="89"/>
    </location>
</feature>
<dbReference type="WBParaSite" id="jg24587">
    <property type="protein sequence ID" value="jg24587"/>
    <property type="gene ID" value="jg24587"/>
</dbReference>
<evidence type="ECO:0000256" key="1">
    <source>
        <dbReference type="SAM" id="MobiDB-lite"/>
    </source>
</evidence>
<proteinExistence type="predicted"/>
<feature type="region of interest" description="Disordered" evidence="1">
    <location>
        <begin position="1"/>
        <end position="31"/>
    </location>
</feature>
<feature type="compositionally biased region" description="Basic and acidic residues" evidence="1">
    <location>
        <begin position="139"/>
        <end position="160"/>
    </location>
</feature>
<feature type="compositionally biased region" description="Basic and acidic residues" evidence="1">
    <location>
        <begin position="221"/>
        <end position="233"/>
    </location>
</feature>
<accession>A0A915DX29</accession>
<feature type="compositionally biased region" description="Basic and acidic residues" evidence="1">
    <location>
        <begin position="240"/>
        <end position="265"/>
    </location>
</feature>
<dbReference type="Proteomes" id="UP000887574">
    <property type="component" value="Unplaced"/>
</dbReference>
<feature type="compositionally biased region" description="Basic and acidic residues" evidence="1">
    <location>
        <begin position="181"/>
        <end position="193"/>
    </location>
</feature>
<evidence type="ECO:0000313" key="2">
    <source>
        <dbReference type="Proteomes" id="UP000887574"/>
    </source>
</evidence>
<reference evidence="3" key="1">
    <citation type="submission" date="2022-11" db="UniProtKB">
        <authorList>
            <consortium name="WormBaseParasite"/>
        </authorList>
    </citation>
    <scope>IDENTIFICATION</scope>
</reference>
<organism evidence="2 3">
    <name type="scientific">Ditylenchus dipsaci</name>
    <dbReference type="NCBI Taxonomy" id="166011"/>
    <lineage>
        <taxon>Eukaryota</taxon>
        <taxon>Metazoa</taxon>
        <taxon>Ecdysozoa</taxon>
        <taxon>Nematoda</taxon>
        <taxon>Chromadorea</taxon>
        <taxon>Rhabditida</taxon>
        <taxon>Tylenchina</taxon>
        <taxon>Tylenchomorpha</taxon>
        <taxon>Sphaerularioidea</taxon>
        <taxon>Anguinidae</taxon>
        <taxon>Anguininae</taxon>
        <taxon>Ditylenchus</taxon>
    </lineage>
</organism>